<gene>
    <name evidence="2" type="ORF">SAMN05661003_1189</name>
</gene>
<reference evidence="3" key="1">
    <citation type="submission" date="2016-10" db="EMBL/GenBank/DDBJ databases">
        <authorList>
            <person name="Varghese N."/>
            <person name="Submissions S."/>
        </authorList>
    </citation>
    <scope>NUCLEOTIDE SEQUENCE [LARGE SCALE GENOMIC DNA]</scope>
    <source>
        <strain evidence="3">DSM 8987</strain>
    </source>
</reference>
<feature type="domain" description="Transposase IS204/IS1001/IS1096/IS1165 DDE" evidence="1">
    <location>
        <begin position="2"/>
        <end position="83"/>
    </location>
</feature>
<proteinExistence type="predicted"/>
<dbReference type="InterPro" id="IPR002560">
    <property type="entry name" value="Transposase_DDE"/>
</dbReference>
<dbReference type="AlphaFoldDB" id="A0A1G7E605"/>
<evidence type="ECO:0000313" key="3">
    <source>
        <dbReference type="Proteomes" id="UP000243205"/>
    </source>
</evidence>
<evidence type="ECO:0000259" key="1">
    <source>
        <dbReference type="Pfam" id="PF01610"/>
    </source>
</evidence>
<sequence length="99" mass="11187">MQDVYFATTCEDAQGRLTAWYSWAIRSQIGQVKKVAKTIKNYWNGILAWFDSKLSNGFLEAVNGLIQATKRRARGYSSIKNLINVGYLIAGKLDIRLPT</sequence>
<evidence type="ECO:0000313" key="2">
    <source>
        <dbReference type="EMBL" id="SDE59174.1"/>
    </source>
</evidence>
<name>A0A1G7E605_9BACT</name>
<dbReference type="Pfam" id="PF01610">
    <property type="entry name" value="DDE_Tnp_ISL3"/>
    <property type="match status" value="1"/>
</dbReference>
<dbReference type="EMBL" id="FNAQ01000018">
    <property type="protein sequence ID" value="SDE59174.1"/>
    <property type="molecule type" value="Genomic_DNA"/>
</dbReference>
<dbReference type="PANTHER" id="PTHR33498:SF1">
    <property type="entry name" value="TRANSPOSASE FOR INSERTION SEQUENCE ELEMENT IS1557"/>
    <property type="match status" value="1"/>
</dbReference>
<dbReference type="STRING" id="57664.SAMN05661003_1189"/>
<organism evidence="2 3">
    <name type="scientific">Desulfuromonas thiophila</name>
    <dbReference type="NCBI Taxonomy" id="57664"/>
    <lineage>
        <taxon>Bacteria</taxon>
        <taxon>Pseudomonadati</taxon>
        <taxon>Thermodesulfobacteriota</taxon>
        <taxon>Desulfuromonadia</taxon>
        <taxon>Desulfuromonadales</taxon>
        <taxon>Desulfuromonadaceae</taxon>
        <taxon>Desulfuromonas</taxon>
    </lineage>
</organism>
<keyword evidence="3" id="KW-1185">Reference proteome</keyword>
<dbReference type="PANTHER" id="PTHR33498">
    <property type="entry name" value="TRANSPOSASE FOR INSERTION SEQUENCE ELEMENT IS1557"/>
    <property type="match status" value="1"/>
</dbReference>
<protein>
    <submittedName>
        <fullName evidence="2">Transposase</fullName>
    </submittedName>
</protein>
<dbReference type="InterPro" id="IPR047951">
    <property type="entry name" value="Transpos_ISL3"/>
</dbReference>
<dbReference type="Proteomes" id="UP000243205">
    <property type="component" value="Unassembled WGS sequence"/>
</dbReference>
<accession>A0A1G7E605</accession>